<evidence type="ECO:0000313" key="3">
    <source>
        <dbReference type="Proteomes" id="UP000701853"/>
    </source>
</evidence>
<feature type="compositionally biased region" description="Polar residues" evidence="1">
    <location>
        <begin position="190"/>
        <end position="205"/>
    </location>
</feature>
<dbReference type="AlphaFoldDB" id="A0A8J5Z3R4"/>
<dbReference type="PANTHER" id="PTHR36407:SF1">
    <property type="entry name" value="MEDIATOR-ASSOCIATED PROTEIN 2"/>
    <property type="match status" value="1"/>
</dbReference>
<proteinExistence type="predicted"/>
<sequence>MDSELNIYRPPPEFEENSSQQLVDLTVSDSTELFLIQWPIHQHPEINDQVVTLQLGPDGKLGSFTDSSGKAYDFVSPASQGPDATVILSSESESKIVGKISRRVSLVHYTSPDEYEKLSSDKKLLHQRSSGTLMTDSSNPFSSPMQSKGQKVSHSMGRTVSTHGSQQKSTVSGINEQSKPSKRKHDRESTGSMNQPTHSHETTPISGSSEHSHKSKSKKKVKNDEYADISTLSSSQLLYSTYLLLIENIICRFTHGIDVVMLQLLFYCFDLTIVDFHCNSIHYKLFLKLFSVYGVT</sequence>
<keyword evidence="3" id="KW-1185">Reference proteome</keyword>
<reference evidence="2 3" key="1">
    <citation type="journal article" date="2021" name="bioRxiv">
        <title>The Gossypium anomalum genome as a resource for cotton improvement and evolutionary analysis of hybrid incompatibility.</title>
        <authorList>
            <person name="Grover C.E."/>
            <person name="Yuan D."/>
            <person name="Arick M.A."/>
            <person name="Miller E.R."/>
            <person name="Hu G."/>
            <person name="Peterson D.G."/>
            <person name="Wendel J.F."/>
            <person name="Udall J.A."/>
        </authorList>
    </citation>
    <scope>NUCLEOTIDE SEQUENCE [LARGE SCALE GENOMIC DNA]</scope>
    <source>
        <strain evidence="2">JFW-Udall</strain>
        <tissue evidence="2">Leaf</tissue>
    </source>
</reference>
<feature type="compositionally biased region" description="Polar residues" evidence="1">
    <location>
        <begin position="131"/>
        <end position="178"/>
    </location>
</feature>
<dbReference type="PANTHER" id="PTHR36407">
    <property type="entry name" value="MEDIATOR-ASSOCIATED PROTEIN 2"/>
    <property type="match status" value="1"/>
</dbReference>
<dbReference type="EMBL" id="JAHUZN010000001">
    <property type="protein sequence ID" value="KAG8502128.1"/>
    <property type="molecule type" value="Genomic_DNA"/>
</dbReference>
<accession>A0A8J5Z3R4</accession>
<gene>
    <name evidence="2" type="ORF">CXB51_002023</name>
</gene>
<feature type="region of interest" description="Disordered" evidence="1">
    <location>
        <begin position="131"/>
        <end position="221"/>
    </location>
</feature>
<evidence type="ECO:0008006" key="4">
    <source>
        <dbReference type="Google" id="ProtNLM"/>
    </source>
</evidence>
<dbReference type="OrthoDB" id="1892825at2759"/>
<evidence type="ECO:0000256" key="1">
    <source>
        <dbReference type="SAM" id="MobiDB-lite"/>
    </source>
</evidence>
<organism evidence="2 3">
    <name type="scientific">Gossypium anomalum</name>
    <dbReference type="NCBI Taxonomy" id="47600"/>
    <lineage>
        <taxon>Eukaryota</taxon>
        <taxon>Viridiplantae</taxon>
        <taxon>Streptophyta</taxon>
        <taxon>Embryophyta</taxon>
        <taxon>Tracheophyta</taxon>
        <taxon>Spermatophyta</taxon>
        <taxon>Magnoliopsida</taxon>
        <taxon>eudicotyledons</taxon>
        <taxon>Gunneridae</taxon>
        <taxon>Pentapetalae</taxon>
        <taxon>rosids</taxon>
        <taxon>malvids</taxon>
        <taxon>Malvales</taxon>
        <taxon>Malvaceae</taxon>
        <taxon>Malvoideae</taxon>
        <taxon>Gossypium</taxon>
    </lineage>
</organism>
<dbReference type="Proteomes" id="UP000701853">
    <property type="component" value="Chromosome 1"/>
</dbReference>
<dbReference type="InterPro" id="IPR038823">
    <property type="entry name" value="MED2_plant"/>
</dbReference>
<protein>
    <recommendedName>
        <fullName evidence="4">Mediator-associated protein 2</fullName>
    </recommendedName>
</protein>
<name>A0A8J5Z3R4_9ROSI</name>
<evidence type="ECO:0000313" key="2">
    <source>
        <dbReference type="EMBL" id="KAG8502128.1"/>
    </source>
</evidence>
<comment type="caution">
    <text evidence="2">The sequence shown here is derived from an EMBL/GenBank/DDBJ whole genome shotgun (WGS) entry which is preliminary data.</text>
</comment>